<dbReference type="Gene3D" id="3.60.21.10">
    <property type="match status" value="1"/>
</dbReference>
<organism evidence="7 8">
    <name type="scientific">Dioscorea cayennensis subsp. rotundata</name>
    <name type="common">White Guinea yam</name>
    <name type="synonym">Dioscorea rotundata</name>
    <dbReference type="NCBI Taxonomy" id="55577"/>
    <lineage>
        <taxon>Eukaryota</taxon>
        <taxon>Viridiplantae</taxon>
        <taxon>Streptophyta</taxon>
        <taxon>Embryophyta</taxon>
        <taxon>Tracheophyta</taxon>
        <taxon>Spermatophyta</taxon>
        <taxon>Magnoliopsida</taxon>
        <taxon>Liliopsida</taxon>
        <taxon>Dioscoreales</taxon>
        <taxon>Dioscoreaceae</taxon>
        <taxon>Dioscorea</taxon>
    </lineage>
</organism>
<keyword evidence="3 5" id="KW-1133">Transmembrane helix</keyword>
<dbReference type="FunFam" id="3.60.21.10:FF:000050">
    <property type="entry name" value="Calcineurin-like metallo-phosphoesterase superfamily protein"/>
    <property type="match status" value="1"/>
</dbReference>
<evidence type="ECO:0000259" key="6">
    <source>
        <dbReference type="Pfam" id="PF00149"/>
    </source>
</evidence>
<dbReference type="GO" id="GO:0016020">
    <property type="term" value="C:membrane"/>
    <property type="evidence" value="ECO:0007669"/>
    <property type="project" value="UniProtKB-SubCell"/>
</dbReference>
<sequence>MKGLTLLLSVAWAMTLLYGEMVAFLKPLWACSWPPMAATTASGNPSGMNDHVKVAVLADPQLMDRTSLGLPSGSLALEAAQFYTDIYMRRSFHSSVLPFKPDLILFLGDMFDGGPYLSDQEWQESLNRLRHMFKLNNKGRNSYIPVYYLSGNHDIGYSGLYSLYPKVVSRFENEFGARNYRFLVGKVEFIIVDAQTLDGPKDDNQTSLSWNFIRNISKDSTHPRVLLTHIPLYRPDGTPCGSHRSSPVINQRVSFASPGQGITYQNYLTKETSDGLLDAVKPILVLSGHDHDQCTVTHSTPFGPVEEHTLGTFSWQQGNLYPSFMLLTATSRSSSIESDSKNAVSTHLCFLPMQTHIYIWYIAQFMITLFLLIIWPRNGFSCLGHYVDIIKGMGRSLLTTSKEKDDEDCEYEMVWDAEGSMHLVKKASNRTQPTKSDLGSTGRGNAVVRPSARKNITPEQDASVFVEMAGDSRSGNTAKTSKFSNSRMRKLIQRVISVVQALVIIAAVNVPLYIMLLFKDWI</sequence>
<dbReference type="InterPro" id="IPR004843">
    <property type="entry name" value="Calcineurin-like_PHP"/>
</dbReference>
<comment type="subcellular location">
    <subcellularLocation>
        <location evidence="1">Membrane</location>
        <topology evidence="1">Multi-pass membrane protein</topology>
    </subcellularLocation>
</comment>
<keyword evidence="4 5" id="KW-0472">Membrane</keyword>
<keyword evidence="7" id="KW-1185">Reference proteome</keyword>
<proteinExistence type="predicted"/>
<feature type="transmembrane region" description="Helical" evidence="5">
    <location>
        <begin position="357"/>
        <end position="375"/>
    </location>
</feature>
<gene>
    <name evidence="8" type="primary">LOC120281738</name>
</gene>
<dbReference type="RefSeq" id="XP_039144372.1">
    <property type="nucleotide sequence ID" value="XM_039288438.1"/>
</dbReference>
<dbReference type="SUPFAM" id="SSF56300">
    <property type="entry name" value="Metallo-dependent phosphatases"/>
    <property type="match status" value="1"/>
</dbReference>
<feature type="transmembrane region" description="Helical" evidence="5">
    <location>
        <begin position="495"/>
        <end position="518"/>
    </location>
</feature>
<evidence type="ECO:0000256" key="2">
    <source>
        <dbReference type="ARBA" id="ARBA00022692"/>
    </source>
</evidence>
<dbReference type="InterPro" id="IPR033308">
    <property type="entry name" value="PGAP5/Cdc1/Ted1"/>
</dbReference>
<dbReference type="GO" id="GO:0005783">
    <property type="term" value="C:endoplasmic reticulum"/>
    <property type="evidence" value="ECO:0007669"/>
    <property type="project" value="TreeGrafter"/>
</dbReference>
<dbReference type="PANTHER" id="PTHR13315">
    <property type="entry name" value="METALLO PHOSPHOESTERASE RELATED"/>
    <property type="match status" value="1"/>
</dbReference>
<reference evidence="8" key="1">
    <citation type="submission" date="2025-08" db="UniProtKB">
        <authorList>
            <consortium name="RefSeq"/>
        </authorList>
    </citation>
    <scope>IDENTIFICATION</scope>
</reference>
<feature type="domain" description="Calcineurin-like phosphoesterase" evidence="6">
    <location>
        <begin position="96"/>
        <end position="292"/>
    </location>
</feature>
<evidence type="ECO:0000313" key="7">
    <source>
        <dbReference type="Proteomes" id="UP001515500"/>
    </source>
</evidence>
<evidence type="ECO:0000256" key="4">
    <source>
        <dbReference type="ARBA" id="ARBA00023136"/>
    </source>
</evidence>
<evidence type="ECO:0000256" key="3">
    <source>
        <dbReference type="ARBA" id="ARBA00022989"/>
    </source>
</evidence>
<accession>A0AB40D100</accession>
<dbReference type="GeneID" id="120281738"/>
<protein>
    <submittedName>
        <fullName evidence="8">Uncharacterized protein C630.12 isoform X1</fullName>
    </submittedName>
</protein>
<name>A0AB40D100_DIOCR</name>
<dbReference type="AlphaFoldDB" id="A0AB40D100"/>
<dbReference type="PANTHER" id="PTHR13315:SF4">
    <property type="entry name" value="METALLOPHOSPHOESTERASE, ISOFORM E"/>
    <property type="match status" value="1"/>
</dbReference>
<dbReference type="CDD" id="cd07384">
    <property type="entry name" value="MPP_Cdc1_like"/>
    <property type="match status" value="1"/>
</dbReference>
<dbReference type="GO" id="GO:0016787">
    <property type="term" value="F:hydrolase activity"/>
    <property type="evidence" value="ECO:0007669"/>
    <property type="project" value="InterPro"/>
</dbReference>
<evidence type="ECO:0000256" key="1">
    <source>
        <dbReference type="ARBA" id="ARBA00004141"/>
    </source>
</evidence>
<dbReference type="Pfam" id="PF00149">
    <property type="entry name" value="Metallophos"/>
    <property type="match status" value="1"/>
</dbReference>
<dbReference type="Proteomes" id="UP001515500">
    <property type="component" value="Chromosome 18"/>
</dbReference>
<evidence type="ECO:0000256" key="5">
    <source>
        <dbReference type="SAM" id="Phobius"/>
    </source>
</evidence>
<keyword evidence="2 5" id="KW-0812">Transmembrane</keyword>
<dbReference type="InterPro" id="IPR029052">
    <property type="entry name" value="Metallo-depent_PP-like"/>
</dbReference>
<evidence type="ECO:0000313" key="8">
    <source>
        <dbReference type="RefSeq" id="XP_039144372.1"/>
    </source>
</evidence>
<dbReference type="GO" id="GO:0006506">
    <property type="term" value="P:GPI anchor biosynthetic process"/>
    <property type="evidence" value="ECO:0007669"/>
    <property type="project" value="InterPro"/>
</dbReference>